<reference evidence="3" key="1">
    <citation type="submission" date="2020-07" db="EMBL/GenBank/DDBJ databases">
        <authorList>
            <person name="Nieuwenhuis M."/>
            <person name="Van De Peppel L.J.J."/>
        </authorList>
    </citation>
    <scope>NUCLEOTIDE SEQUENCE</scope>
    <source>
        <strain evidence="3">AP01</strain>
        <tissue evidence="3">Mycelium</tissue>
    </source>
</reference>
<dbReference type="Pfam" id="PF08636">
    <property type="entry name" value="Pkr1"/>
    <property type="match status" value="1"/>
</dbReference>
<organism evidence="3 4">
    <name type="scientific">Asterophora parasitica</name>
    <dbReference type="NCBI Taxonomy" id="117018"/>
    <lineage>
        <taxon>Eukaryota</taxon>
        <taxon>Fungi</taxon>
        <taxon>Dikarya</taxon>
        <taxon>Basidiomycota</taxon>
        <taxon>Agaricomycotina</taxon>
        <taxon>Agaricomycetes</taxon>
        <taxon>Agaricomycetidae</taxon>
        <taxon>Agaricales</taxon>
        <taxon>Tricholomatineae</taxon>
        <taxon>Lyophyllaceae</taxon>
        <taxon>Asterophora</taxon>
    </lineage>
</organism>
<keyword evidence="4" id="KW-1185">Reference proteome</keyword>
<feature type="region of interest" description="Disordered" evidence="1">
    <location>
        <begin position="85"/>
        <end position="104"/>
    </location>
</feature>
<comment type="caution">
    <text evidence="3">The sequence shown here is derived from an EMBL/GenBank/DDBJ whole genome shotgun (WGS) entry which is preliminary data.</text>
</comment>
<dbReference type="PANTHER" id="PTHR28251:SF1">
    <property type="entry name" value="V-TYPE ATPASE ASSEMBLY FACTOR PKR1"/>
    <property type="match status" value="1"/>
</dbReference>
<gene>
    <name evidence="3" type="ORF">DXG03_009644</name>
</gene>
<dbReference type="Proteomes" id="UP000775547">
    <property type="component" value="Unassembled WGS sequence"/>
</dbReference>
<accession>A0A9P7GAL5</accession>
<dbReference type="OrthoDB" id="9626941at2759"/>
<reference evidence="3" key="2">
    <citation type="submission" date="2021-10" db="EMBL/GenBank/DDBJ databases">
        <title>Phylogenomics reveals ancestral predisposition of the termite-cultivated fungus Termitomyces towards a domesticated lifestyle.</title>
        <authorList>
            <person name="Auxier B."/>
            <person name="Grum-Grzhimaylo A."/>
            <person name="Cardenas M.E."/>
            <person name="Lodge J.D."/>
            <person name="Laessoe T."/>
            <person name="Pedersen O."/>
            <person name="Smith M.E."/>
            <person name="Kuyper T.W."/>
            <person name="Franco-Molano E.A."/>
            <person name="Baroni T.J."/>
            <person name="Aanen D.K."/>
        </authorList>
    </citation>
    <scope>NUCLEOTIDE SEQUENCE</scope>
    <source>
        <strain evidence="3">AP01</strain>
        <tissue evidence="3">Mycelium</tissue>
    </source>
</reference>
<keyword evidence="2" id="KW-0812">Transmembrane</keyword>
<dbReference type="GO" id="GO:0070072">
    <property type="term" value="P:vacuolar proton-transporting V-type ATPase complex assembly"/>
    <property type="evidence" value="ECO:0007669"/>
    <property type="project" value="InterPro"/>
</dbReference>
<dbReference type="AlphaFoldDB" id="A0A9P7GAL5"/>
<feature type="compositionally biased region" description="Basic and acidic residues" evidence="1">
    <location>
        <begin position="93"/>
        <end position="104"/>
    </location>
</feature>
<keyword evidence="2" id="KW-1133">Transmembrane helix</keyword>
<evidence type="ECO:0000256" key="1">
    <source>
        <dbReference type="SAM" id="MobiDB-lite"/>
    </source>
</evidence>
<feature type="transmembrane region" description="Helical" evidence="2">
    <location>
        <begin position="30"/>
        <end position="51"/>
    </location>
</feature>
<evidence type="ECO:0000313" key="4">
    <source>
        <dbReference type="Proteomes" id="UP000775547"/>
    </source>
</evidence>
<keyword evidence="2" id="KW-0472">Membrane</keyword>
<protein>
    <submittedName>
        <fullName evidence="3">Uncharacterized protein</fullName>
    </submittedName>
</protein>
<proteinExistence type="predicted"/>
<dbReference type="InterPro" id="IPR013945">
    <property type="entry name" value="Pkr1"/>
</dbReference>
<evidence type="ECO:0000256" key="2">
    <source>
        <dbReference type="SAM" id="Phobius"/>
    </source>
</evidence>
<dbReference type="PANTHER" id="PTHR28251">
    <property type="entry name" value="V-TYPE ATPASE ASSEMBLY FACTOR PKR1"/>
    <property type="match status" value="1"/>
</dbReference>
<evidence type="ECO:0000313" key="3">
    <source>
        <dbReference type="EMBL" id="KAG5643765.1"/>
    </source>
</evidence>
<dbReference type="GO" id="GO:0005789">
    <property type="term" value="C:endoplasmic reticulum membrane"/>
    <property type="evidence" value="ECO:0007669"/>
    <property type="project" value="TreeGrafter"/>
</dbReference>
<sequence>MSSPSPSSGADSESFFANILTPGSSLNPTFIAILDGAFVLLFLVFVVLAFLTSGNVHIFILMAIEIALWTTVKWFVNELKNTPIPVEEEDKGDGESARESKKDL</sequence>
<dbReference type="EMBL" id="JABCKV010000096">
    <property type="protein sequence ID" value="KAG5643765.1"/>
    <property type="molecule type" value="Genomic_DNA"/>
</dbReference>
<name>A0A9P7GAL5_9AGAR</name>